<dbReference type="EMBL" id="GBRH01179347">
    <property type="protein sequence ID" value="JAE18549.1"/>
    <property type="molecule type" value="Transcribed_RNA"/>
</dbReference>
<dbReference type="AlphaFoldDB" id="A0A0A9G4Z4"/>
<proteinExistence type="predicted"/>
<evidence type="ECO:0000313" key="1">
    <source>
        <dbReference type="EMBL" id="JAE18549.1"/>
    </source>
</evidence>
<protein>
    <submittedName>
        <fullName evidence="1">Uncharacterized protein</fullName>
    </submittedName>
</protein>
<accession>A0A0A9G4Z4</accession>
<organism evidence="1">
    <name type="scientific">Arundo donax</name>
    <name type="common">Giant reed</name>
    <name type="synonym">Donax arundinaceus</name>
    <dbReference type="NCBI Taxonomy" id="35708"/>
    <lineage>
        <taxon>Eukaryota</taxon>
        <taxon>Viridiplantae</taxon>
        <taxon>Streptophyta</taxon>
        <taxon>Embryophyta</taxon>
        <taxon>Tracheophyta</taxon>
        <taxon>Spermatophyta</taxon>
        <taxon>Magnoliopsida</taxon>
        <taxon>Liliopsida</taxon>
        <taxon>Poales</taxon>
        <taxon>Poaceae</taxon>
        <taxon>PACMAD clade</taxon>
        <taxon>Arundinoideae</taxon>
        <taxon>Arundineae</taxon>
        <taxon>Arundo</taxon>
    </lineage>
</organism>
<reference evidence="1" key="2">
    <citation type="journal article" date="2015" name="Data Brief">
        <title>Shoot transcriptome of the giant reed, Arundo donax.</title>
        <authorList>
            <person name="Barrero R.A."/>
            <person name="Guerrero F.D."/>
            <person name="Moolhuijzen P."/>
            <person name="Goolsby J.A."/>
            <person name="Tidwell J."/>
            <person name="Bellgard S.E."/>
            <person name="Bellgard M.I."/>
        </authorList>
    </citation>
    <scope>NUCLEOTIDE SEQUENCE</scope>
    <source>
        <tissue evidence="1">Shoot tissue taken approximately 20 cm above the soil surface</tissue>
    </source>
</reference>
<name>A0A0A9G4Z4_ARUDO</name>
<reference evidence="1" key="1">
    <citation type="submission" date="2014-09" db="EMBL/GenBank/DDBJ databases">
        <authorList>
            <person name="Magalhaes I.L.F."/>
            <person name="Oliveira U."/>
            <person name="Santos F.R."/>
            <person name="Vidigal T.H.D.A."/>
            <person name="Brescovit A.D."/>
            <person name="Santos A.J."/>
        </authorList>
    </citation>
    <scope>NUCLEOTIDE SEQUENCE</scope>
    <source>
        <tissue evidence="1">Shoot tissue taken approximately 20 cm above the soil surface</tissue>
    </source>
</reference>
<sequence length="53" mass="6099">MIGSRFSNVIISASIPIFRTQNYISVPALHLCNLLRKEVRCQVVSFFHFTTSR</sequence>